<dbReference type="Gene3D" id="3.40.710.10">
    <property type="entry name" value="DD-peptidase/beta-lactamase superfamily"/>
    <property type="match status" value="1"/>
</dbReference>
<reference evidence="3" key="1">
    <citation type="submission" date="2021-03" db="EMBL/GenBank/DDBJ databases">
        <title>novel species isolated from a fishpond in China.</title>
        <authorList>
            <person name="Lu H."/>
            <person name="Cai Z."/>
        </authorList>
    </citation>
    <scope>NUCLEOTIDE SEQUENCE</scope>
    <source>
        <strain evidence="3">JCM 30855</strain>
    </source>
</reference>
<feature type="chain" id="PRO_5037244959" evidence="1">
    <location>
        <begin position="22"/>
        <end position="376"/>
    </location>
</feature>
<dbReference type="PANTHER" id="PTHR43283:SF7">
    <property type="entry name" value="BETA-LACTAMASE-RELATED DOMAIN-CONTAINING PROTEIN"/>
    <property type="match status" value="1"/>
</dbReference>
<dbReference type="SUPFAM" id="SSF56601">
    <property type="entry name" value="beta-lactamase/transpeptidase-like"/>
    <property type="match status" value="1"/>
</dbReference>
<dbReference type="PANTHER" id="PTHR43283">
    <property type="entry name" value="BETA-LACTAMASE-RELATED"/>
    <property type="match status" value="1"/>
</dbReference>
<evidence type="ECO:0000259" key="2">
    <source>
        <dbReference type="Pfam" id="PF00144"/>
    </source>
</evidence>
<evidence type="ECO:0000256" key="1">
    <source>
        <dbReference type="SAM" id="SignalP"/>
    </source>
</evidence>
<keyword evidence="3" id="KW-0378">Hydrolase</keyword>
<feature type="domain" description="Beta-lactamase-related" evidence="2">
    <location>
        <begin position="84"/>
        <end position="349"/>
    </location>
</feature>
<gene>
    <name evidence="3" type="ORF">J0A66_21330</name>
</gene>
<keyword evidence="1" id="KW-0732">Signal</keyword>
<name>A0A939ITH0_9ALTE</name>
<protein>
    <submittedName>
        <fullName evidence="3">Serine hydrolase</fullName>
    </submittedName>
</protein>
<organism evidence="3 4">
    <name type="scientific">Bowmanella dokdonensis</name>
    <dbReference type="NCBI Taxonomy" id="751969"/>
    <lineage>
        <taxon>Bacteria</taxon>
        <taxon>Pseudomonadati</taxon>
        <taxon>Pseudomonadota</taxon>
        <taxon>Gammaproteobacteria</taxon>
        <taxon>Alteromonadales</taxon>
        <taxon>Alteromonadaceae</taxon>
        <taxon>Bowmanella</taxon>
    </lineage>
</organism>
<sequence length="376" mass="41784">MYPAKYIYHFTLLLLLLGSSACTPSAQTRQTGIGPTSGQVTYQIPEQTKDGWRTASAADQGIDTVPLLDMLARVRAGEYQGITSILLAHRGSLVFEEYFGDLERDSLHTTRSASKAITSALVGIAIDQGYIESVHVPILPYFPEYEGEIKNWDERKRDIRIGHVLSMTSGVRGNEDAMYPTNDWIKFYLDQPLVAAPGELFSYATSGVVTLGNVITRASGLSIPAFTDRFLFGPLGITKYRWPITNSRGNQGLAMTGGGLNLRPRDMAKFGQLYLNGGVWEGRRVISKEWIETSTSKHATSDLYGEDFGYLWRMIDRTVDGESVRSFEAWGNGGQFIMVFPTLELVAVFTGENFGLFPEMEQPFGLIDRYILPAIK</sequence>
<dbReference type="EMBL" id="JAFKCV010000031">
    <property type="protein sequence ID" value="MBN7827777.1"/>
    <property type="molecule type" value="Genomic_DNA"/>
</dbReference>
<keyword evidence="4" id="KW-1185">Reference proteome</keyword>
<comment type="caution">
    <text evidence="3">The sequence shown here is derived from an EMBL/GenBank/DDBJ whole genome shotgun (WGS) entry which is preliminary data.</text>
</comment>
<dbReference type="InterPro" id="IPR050789">
    <property type="entry name" value="Diverse_Enzym_Activities"/>
</dbReference>
<dbReference type="InterPro" id="IPR012338">
    <property type="entry name" value="Beta-lactam/transpept-like"/>
</dbReference>
<feature type="signal peptide" evidence="1">
    <location>
        <begin position="1"/>
        <end position="21"/>
    </location>
</feature>
<dbReference type="Proteomes" id="UP000664654">
    <property type="component" value="Unassembled WGS sequence"/>
</dbReference>
<accession>A0A939ITH0</accession>
<dbReference type="Pfam" id="PF00144">
    <property type="entry name" value="Beta-lactamase"/>
    <property type="match status" value="1"/>
</dbReference>
<dbReference type="RefSeq" id="WP_206575884.1">
    <property type="nucleotide sequence ID" value="NZ_JAFKCV010000031.1"/>
</dbReference>
<evidence type="ECO:0000313" key="3">
    <source>
        <dbReference type="EMBL" id="MBN7827777.1"/>
    </source>
</evidence>
<proteinExistence type="predicted"/>
<dbReference type="PROSITE" id="PS51257">
    <property type="entry name" value="PROKAR_LIPOPROTEIN"/>
    <property type="match status" value="1"/>
</dbReference>
<dbReference type="AlphaFoldDB" id="A0A939ITH0"/>
<dbReference type="GO" id="GO:0016787">
    <property type="term" value="F:hydrolase activity"/>
    <property type="evidence" value="ECO:0007669"/>
    <property type="project" value="UniProtKB-KW"/>
</dbReference>
<dbReference type="InterPro" id="IPR001466">
    <property type="entry name" value="Beta-lactam-related"/>
</dbReference>
<evidence type="ECO:0000313" key="4">
    <source>
        <dbReference type="Proteomes" id="UP000664654"/>
    </source>
</evidence>